<keyword evidence="3 7" id="KW-0812">Transmembrane</keyword>
<dbReference type="InterPro" id="IPR001594">
    <property type="entry name" value="Palmitoyltrfase_DHHC"/>
</dbReference>
<accession>A0A158QS66</accession>
<evidence type="ECO:0000259" key="9">
    <source>
        <dbReference type="Pfam" id="PF01529"/>
    </source>
</evidence>
<comment type="subcellular location">
    <subcellularLocation>
        <location evidence="1">Membrane</location>
        <topology evidence="1">Multi-pass membrane protein</topology>
    </subcellularLocation>
</comment>
<keyword evidence="5 7" id="KW-0472">Membrane</keyword>
<protein>
    <recommendedName>
        <fullName evidence="7">Palmitoyltransferase</fullName>
        <ecNumber evidence="7">2.3.1.225</ecNumber>
    </recommendedName>
</protein>
<evidence type="ECO:0000256" key="3">
    <source>
        <dbReference type="ARBA" id="ARBA00022692"/>
    </source>
</evidence>
<evidence type="ECO:0000256" key="7">
    <source>
        <dbReference type="RuleBase" id="RU079119"/>
    </source>
</evidence>
<feature type="domain" description="Palmitoyltransferase DHHC" evidence="9">
    <location>
        <begin position="227"/>
        <end position="348"/>
    </location>
</feature>
<evidence type="ECO:0000313" key="11">
    <source>
        <dbReference type="Proteomes" id="UP000267029"/>
    </source>
</evidence>
<evidence type="ECO:0000256" key="6">
    <source>
        <dbReference type="ARBA" id="ARBA00023315"/>
    </source>
</evidence>
<dbReference type="GO" id="GO:0019706">
    <property type="term" value="F:protein-cysteine S-palmitoyltransferase activity"/>
    <property type="evidence" value="ECO:0007669"/>
    <property type="project" value="UniProtKB-EC"/>
</dbReference>
<reference evidence="10 11" key="1">
    <citation type="submission" date="2018-10" db="EMBL/GenBank/DDBJ databases">
        <authorList>
            <consortium name="Pathogen Informatics"/>
        </authorList>
    </citation>
    <scope>NUCLEOTIDE SEQUENCE [LARGE SCALE GENOMIC DNA]</scope>
</reference>
<keyword evidence="6 7" id="KW-0012">Acyltransferase</keyword>
<feature type="region of interest" description="Disordered" evidence="8">
    <location>
        <begin position="469"/>
        <end position="508"/>
    </location>
</feature>
<evidence type="ECO:0000313" key="10">
    <source>
        <dbReference type="EMBL" id="VDD74392.1"/>
    </source>
</evidence>
<dbReference type="PROSITE" id="PS50216">
    <property type="entry name" value="DHHC"/>
    <property type="match status" value="1"/>
</dbReference>
<gene>
    <name evidence="10" type="ORF">MCOS_LOCUS395</name>
</gene>
<evidence type="ECO:0000256" key="1">
    <source>
        <dbReference type="ARBA" id="ARBA00004141"/>
    </source>
</evidence>
<keyword evidence="11" id="KW-1185">Reference proteome</keyword>
<feature type="transmembrane region" description="Helical" evidence="7">
    <location>
        <begin position="171"/>
        <end position="192"/>
    </location>
</feature>
<feature type="transmembrane region" description="Helical" evidence="7">
    <location>
        <begin position="276"/>
        <end position="297"/>
    </location>
</feature>
<feature type="transmembrane region" description="Helical" evidence="7">
    <location>
        <begin position="309"/>
        <end position="331"/>
    </location>
</feature>
<dbReference type="PANTHER" id="PTHR12246">
    <property type="entry name" value="PALMITOYLTRANSFERASE ZDHHC16"/>
    <property type="match status" value="1"/>
</dbReference>
<feature type="transmembrane region" description="Helical" evidence="7">
    <location>
        <begin position="146"/>
        <end position="164"/>
    </location>
</feature>
<dbReference type="AlphaFoldDB" id="A0A158QS66"/>
<evidence type="ECO:0000256" key="5">
    <source>
        <dbReference type="ARBA" id="ARBA00023136"/>
    </source>
</evidence>
<organism evidence="10 11">
    <name type="scientific">Mesocestoides corti</name>
    <name type="common">Flatworm</name>
    <dbReference type="NCBI Taxonomy" id="53468"/>
    <lineage>
        <taxon>Eukaryota</taxon>
        <taxon>Metazoa</taxon>
        <taxon>Spiralia</taxon>
        <taxon>Lophotrochozoa</taxon>
        <taxon>Platyhelminthes</taxon>
        <taxon>Cestoda</taxon>
        <taxon>Eucestoda</taxon>
        <taxon>Cyclophyllidea</taxon>
        <taxon>Mesocestoididae</taxon>
        <taxon>Mesocestoides</taxon>
    </lineage>
</organism>
<comment type="catalytic activity">
    <reaction evidence="7">
        <text>L-cysteinyl-[protein] + hexadecanoyl-CoA = S-hexadecanoyl-L-cysteinyl-[protein] + CoA</text>
        <dbReference type="Rhea" id="RHEA:36683"/>
        <dbReference type="Rhea" id="RHEA-COMP:10131"/>
        <dbReference type="Rhea" id="RHEA-COMP:11032"/>
        <dbReference type="ChEBI" id="CHEBI:29950"/>
        <dbReference type="ChEBI" id="CHEBI:57287"/>
        <dbReference type="ChEBI" id="CHEBI:57379"/>
        <dbReference type="ChEBI" id="CHEBI:74151"/>
        <dbReference type="EC" id="2.3.1.225"/>
    </reaction>
</comment>
<comment type="similarity">
    <text evidence="7">Belongs to the DHHC palmitoyltransferase family.</text>
</comment>
<feature type="compositionally biased region" description="Polar residues" evidence="8">
    <location>
        <begin position="493"/>
        <end position="508"/>
    </location>
</feature>
<evidence type="ECO:0000256" key="2">
    <source>
        <dbReference type="ARBA" id="ARBA00022679"/>
    </source>
</evidence>
<keyword evidence="4 7" id="KW-1133">Transmembrane helix</keyword>
<evidence type="ECO:0000256" key="4">
    <source>
        <dbReference type="ARBA" id="ARBA00022989"/>
    </source>
</evidence>
<proteinExistence type="inferred from homology"/>
<comment type="domain">
    <text evidence="7">The DHHC domain is required for palmitoyltransferase activity.</text>
</comment>
<evidence type="ECO:0000256" key="8">
    <source>
        <dbReference type="SAM" id="MobiDB-lite"/>
    </source>
</evidence>
<name>A0A158QS66_MESCO</name>
<dbReference type="EMBL" id="UXSR01000032">
    <property type="protein sequence ID" value="VDD74392.1"/>
    <property type="molecule type" value="Genomic_DNA"/>
</dbReference>
<sequence>MNRSQFIRLAEEGSLSSFNTDSSPLQASVMPVDNSDHGSVTYDANGEAGGSSAVPTFPPVITAGSRFRGHKEVDINKWDEEAAQHLLNMRRPPGDLFDCLRPWRKLCHLRYPPPSQKMAENVENGFPLPYGVVWFVRDCAGCVCMVFTWLLIAYGEFVVACIILPQTPSMAISWIFGILYHIFAFLAVFSHLKAVFTDPGTVRLGNATRDAVMRIYLASGSNTPLVRCPKCFCIKPERAHHCSCCRRCVRKMDHHCPWVNNCVGEGNQKYFVLFNLYIFLQSLTAIVMIVTFFFSCFTEFGMCEYPGSYSATAALISNIFFISEAIFFGLFTCIMSCTQVSAIVSDETVSLFPSSLCLFSASPTGLATCENHLIPAFAPTNASSTSLPSTMFAVGAGFEAVLFGLFTAAIGGTQLCAICKDETAVESLKRNKGMARPRISRVEALSIVFGRPFSWRWFSPFHSPGPITPVMPPSPTADGEALPRPGAEGASSYEMQFQQQRQSDVYLV</sequence>
<dbReference type="OrthoDB" id="331948at2759"/>
<dbReference type="GO" id="GO:0016020">
    <property type="term" value="C:membrane"/>
    <property type="evidence" value="ECO:0007669"/>
    <property type="project" value="UniProtKB-SubCell"/>
</dbReference>
<dbReference type="Proteomes" id="UP000267029">
    <property type="component" value="Unassembled WGS sequence"/>
</dbReference>
<dbReference type="InterPro" id="IPR039859">
    <property type="entry name" value="PFA4/ZDH16/20/ERF2-like"/>
</dbReference>
<dbReference type="STRING" id="53468.A0A158QS66"/>
<dbReference type="Pfam" id="PF01529">
    <property type="entry name" value="DHHC"/>
    <property type="match status" value="1"/>
</dbReference>
<dbReference type="EC" id="2.3.1.225" evidence="7"/>
<keyword evidence="2 7" id="KW-0808">Transferase</keyword>